<keyword evidence="2" id="KW-1185">Reference proteome</keyword>
<dbReference type="EMBL" id="JAVIJF010000022">
    <property type="protein sequence ID" value="MDX8528055.1"/>
    <property type="molecule type" value="Genomic_DNA"/>
</dbReference>
<reference evidence="1 2" key="1">
    <citation type="submission" date="2023-08" db="EMBL/GenBank/DDBJ databases">
        <title>Implementing the SeqCode for naming new Mesorhizobium species isolated from Vachellia karroo root nodules.</title>
        <authorList>
            <person name="Van Lill M."/>
        </authorList>
    </citation>
    <scope>NUCLEOTIDE SEQUENCE [LARGE SCALE GENOMIC DNA]</scope>
    <source>
        <strain evidence="1 2">MSK 1335</strain>
    </source>
</reference>
<organism evidence="1 2">
    <name type="scientific">Mesorhizobium montanum</name>
    <dbReference type="NCBI Taxonomy" id="3072323"/>
    <lineage>
        <taxon>Bacteria</taxon>
        <taxon>Pseudomonadati</taxon>
        <taxon>Pseudomonadota</taxon>
        <taxon>Alphaproteobacteria</taxon>
        <taxon>Hyphomicrobiales</taxon>
        <taxon>Phyllobacteriaceae</taxon>
        <taxon>Mesorhizobium</taxon>
    </lineage>
</organism>
<protein>
    <recommendedName>
        <fullName evidence="3">Lipocalin-like domain-containing protein</fullName>
    </recommendedName>
</protein>
<proteinExistence type="predicted"/>
<dbReference type="Proteomes" id="UP001276840">
    <property type="component" value="Unassembled WGS sequence"/>
</dbReference>
<name>A0ABU4ZSR2_9HYPH</name>
<evidence type="ECO:0008006" key="3">
    <source>
        <dbReference type="Google" id="ProtNLM"/>
    </source>
</evidence>
<evidence type="ECO:0000313" key="2">
    <source>
        <dbReference type="Proteomes" id="UP001276840"/>
    </source>
</evidence>
<accession>A0ABU4ZSR2</accession>
<sequence length="114" mass="12306">MTVPAGCKLIGRWRIVEADLWDRDHLDLVDPATITIEAGNHGEIAFGALQAGLDLGYGPNMVFFTWAGFDEMDEVTGDGSAELLDDGSIEITFAYHNGDEAILKAKRDTSSTAC</sequence>
<comment type="caution">
    <text evidence="1">The sequence shown here is derived from an EMBL/GenBank/DDBJ whole genome shotgun (WGS) entry which is preliminary data.</text>
</comment>
<evidence type="ECO:0000313" key="1">
    <source>
        <dbReference type="EMBL" id="MDX8528055.1"/>
    </source>
</evidence>
<dbReference type="RefSeq" id="WP_320235991.1">
    <property type="nucleotide sequence ID" value="NZ_JAVIJF010000022.1"/>
</dbReference>
<gene>
    <name evidence="1" type="ORF">RFM68_26605</name>
</gene>